<feature type="compositionally biased region" description="Polar residues" evidence="1">
    <location>
        <begin position="1"/>
        <end position="10"/>
    </location>
</feature>
<protein>
    <submittedName>
        <fullName evidence="3">Uncharacterized protein</fullName>
    </submittedName>
</protein>
<dbReference type="EMBL" id="JAEDAK010000011">
    <property type="protein sequence ID" value="MBH9578286.1"/>
    <property type="molecule type" value="Genomic_DNA"/>
</dbReference>
<accession>A0A931J2F1</accession>
<keyword evidence="2" id="KW-1133">Transmembrane helix</keyword>
<keyword evidence="4" id="KW-1185">Reference proteome</keyword>
<dbReference type="AlphaFoldDB" id="A0A931J2F1"/>
<comment type="caution">
    <text evidence="3">The sequence shown here is derived from an EMBL/GenBank/DDBJ whole genome shotgun (WGS) entry which is preliminary data.</text>
</comment>
<organism evidence="3 4">
    <name type="scientific">Inhella proteolytica</name>
    <dbReference type="NCBI Taxonomy" id="2795029"/>
    <lineage>
        <taxon>Bacteria</taxon>
        <taxon>Pseudomonadati</taxon>
        <taxon>Pseudomonadota</taxon>
        <taxon>Betaproteobacteria</taxon>
        <taxon>Burkholderiales</taxon>
        <taxon>Sphaerotilaceae</taxon>
        <taxon>Inhella</taxon>
    </lineage>
</organism>
<name>A0A931J2F1_9BURK</name>
<evidence type="ECO:0000256" key="2">
    <source>
        <dbReference type="SAM" id="Phobius"/>
    </source>
</evidence>
<evidence type="ECO:0000313" key="4">
    <source>
        <dbReference type="Proteomes" id="UP000613266"/>
    </source>
</evidence>
<evidence type="ECO:0000313" key="3">
    <source>
        <dbReference type="EMBL" id="MBH9578286.1"/>
    </source>
</evidence>
<reference evidence="3" key="1">
    <citation type="submission" date="2020-12" db="EMBL/GenBank/DDBJ databases">
        <title>The genome sequence of Inhella sp. 1Y17.</title>
        <authorList>
            <person name="Liu Y."/>
        </authorList>
    </citation>
    <scope>NUCLEOTIDE SEQUENCE</scope>
    <source>
        <strain evidence="3">1Y17</strain>
    </source>
</reference>
<evidence type="ECO:0000256" key="1">
    <source>
        <dbReference type="SAM" id="MobiDB-lite"/>
    </source>
</evidence>
<proteinExistence type="predicted"/>
<feature type="region of interest" description="Disordered" evidence="1">
    <location>
        <begin position="71"/>
        <end position="94"/>
    </location>
</feature>
<keyword evidence="2" id="KW-0472">Membrane</keyword>
<feature type="region of interest" description="Disordered" evidence="1">
    <location>
        <begin position="1"/>
        <end position="30"/>
    </location>
</feature>
<feature type="compositionally biased region" description="Basic and acidic residues" evidence="1">
    <location>
        <begin position="11"/>
        <end position="26"/>
    </location>
</feature>
<feature type="transmembrane region" description="Helical" evidence="2">
    <location>
        <begin position="43"/>
        <end position="61"/>
    </location>
</feature>
<dbReference type="Proteomes" id="UP000613266">
    <property type="component" value="Unassembled WGS sequence"/>
</dbReference>
<sequence>MDPQRTSNPWQEDHEIHRRRAREPLRPRGLPSRRAPVSLWRRLAGLLLLALLLGLAAWLYLHAQQAASPWVLGPPDSGQAVQPAPPASSGMGRA</sequence>
<dbReference type="RefSeq" id="WP_198112058.1">
    <property type="nucleotide sequence ID" value="NZ_JAEDAK010000011.1"/>
</dbReference>
<gene>
    <name evidence="3" type="ORF">I7X39_15455</name>
</gene>
<keyword evidence="2" id="KW-0812">Transmembrane</keyword>